<reference evidence="1" key="2">
    <citation type="submission" date="2020-09" db="EMBL/GenBank/DDBJ databases">
        <authorList>
            <person name="Sun Q."/>
            <person name="Ohkuma M."/>
        </authorList>
    </citation>
    <scope>NUCLEOTIDE SEQUENCE</scope>
    <source>
        <strain evidence="1">JCM 15325</strain>
    </source>
</reference>
<keyword evidence="2" id="KW-1185">Reference proteome</keyword>
<name>A0A917W1N3_9BACL</name>
<dbReference type="Pfam" id="PF09960">
    <property type="entry name" value="DUF2194"/>
    <property type="match status" value="1"/>
</dbReference>
<dbReference type="AlphaFoldDB" id="A0A917W1N3"/>
<accession>A0A917W1N3</accession>
<evidence type="ECO:0000313" key="1">
    <source>
        <dbReference type="EMBL" id="GGL58559.1"/>
    </source>
</evidence>
<gene>
    <name evidence="1" type="ORF">GCM10007968_23220</name>
</gene>
<dbReference type="RefSeq" id="WP_188803533.1">
    <property type="nucleotide sequence ID" value="NZ_BMOK01000010.1"/>
</dbReference>
<protein>
    <submittedName>
        <fullName evidence="1">Membrane protein</fullName>
    </submittedName>
</protein>
<dbReference type="CDD" id="cd10924">
    <property type="entry name" value="CE4_COG4878"/>
    <property type="match status" value="1"/>
</dbReference>
<dbReference type="Proteomes" id="UP000654670">
    <property type="component" value="Unassembled WGS sequence"/>
</dbReference>
<organism evidence="1 2">
    <name type="scientific">Sporolactobacillus putidus</name>
    <dbReference type="NCBI Taxonomy" id="492735"/>
    <lineage>
        <taxon>Bacteria</taxon>
        <taxon>Bacillati</taxon>
        <taxon>Bacillota</taxon>
        <taxon>Bacilli</taxon>
        <taxon>Bacillales</taxon>
        <taxon>Sporolactobacillaceae</taxon>
        <taxon>Sporolactobacillus</taxon>
    </lineage>
</organism>
<reference evidence="1" key="1">
    <citation type="journal article" date="2014" name="Int. J. Syst. Evol. Microbiol.">
        <title>Complete genome sequence of Corynebacterium casei LMG S-19264T (=DSM 44701T), isolated from a smear-ripened cheese.</title>
        <authorList>
            <consortium name="US DOE Joint Genome Institute (JGI-PGF)"/>
            <person name="Walter F."/>
            <person name="Albersmeier A."/>
            <person name="Kalinowski J."/>
            <person name="Ruckert C."/>
        </authorList>
    </citation>
    <scope>NUCLEOTIDE SEQUENCE</scope>
    <source>
        <strain evidence="1">JCM 15325</strain>
    </source>
</reference>
<dbReference type="InterPro" id="IPR018695">
    <property type="entry name" value="DUF2194"/>
</dbReference>
<comment type="caution">
    <text evidence="1">The sequence shown here is derived from an EMBL/GenBank/DDBJ whole genome shotgun (WGS) entry which is preliminary data.</text>
</comment>
<dbReference type="EMBL" id="BMOK01000010">
    <property type="protein sequence ID" value="GGL58559.1"/>
    <property type="molecule type" value="Genomic_DNA"/>
</dbReference>
<sequence>MKRTSKMMIPIMGVILFALITSVLYFRSDTFYRLFGYGQPVQKSSVHTLTSGERTSPGQSINLYYVSTNDLLGREVADNTQKAMDYAKIHYKVIKLEAIGSIKADPYNGIILSGENQALFPRTALENFVKGGGRLIAANRFYVTKDWFSLFGMTAVNGFTDVTGFHFNKTLFPGYPNIPASSRLFNHSSLAVKLNPDTTEPLVTAENLPVLWTNRFGRGKVLFWNTSALNDKTSRGLFDQALGKVFPAFVSGQLGAQTMYIDDFPAPAPDTTTDKITGYPITVRNFYQNVWWPAMKKIAADNHIKFTTVAIGIYQKIMGPPFPDLSNSDRNFYIYFGWENLSMGGELGIHGFNHQPLLLAGDPTDKTLGYSSWHNESDMVQSLVQLQKLVHQYFPENQINVYVPPSDMLNATGLDAISKAAPTVKTVASSYLGSTSEGSYVTEFGYDRQHPNIFLYPRVTSGYSLSVDDWFSLADAVANFGVVSHFVHPDDVLDPQRSGNQKWSQLSREYDGIITKVRTSYPQITSVTQSEATRMMKDYFKGDIITTYENHAIHIAFKGIPAQSSVIVHVEEGKKLDVGRFSFGRVIKLGSQLYDVELSKPQATLPIREG</sequence>
<evidence type="ECO:0000313" key="2">
    <source>
        <dbReference type="Proteomes" id="UP000654670"/>
    </source>
</evidence>
<dbReference type="InterPro" id="IPR029062">
    <property type="entry name" value="Class_I_gatase-like"/>
</dbReference>
<proteinExistence type="predicted"/>
<dbReference type="Gene3D" id="3.40.50.880">
    <property type="match status" value="1"/>
</dbReference>
<dbReference type="SUPFAM" id="SSF52317">
    <property type="entry name" value="Class I glutamine amidotransferase-like"/>
    <property type="match status" value="1"/>
</dbReference>